<dbReference type="Pfam" id="PF14701">
    <property type="entry name" value="hDGE_amylase"/>
    <property type="match status" value="1"/>
</dbReference>
<dbReference type="InterPro" id="IPR017853">
    <property type="entry name" value="GH"/>
</dbReference>
<proteinExistence type="predicted"/>
<reference evidence="2 3" key="1">
    <citation type="journal article" date="2016" name="Nat. Commun.">
        <title>Thousands of microbial genomes shed light on interconnected biogeochemical processes in an aquifer system.</title>
        <authorList>
            <person name="Anantharaman K."/>
            <person name="Brown C.T."/>
            <person name="Hug L.A."/>
            <person name="Sharon I."/>
            <person name="Castelle C.J."/>
            <person name="Probst A.J."/>
            <person name="Thomas B.C."/>
            <person name="Singh A."/>
            <person name="Wilkins M.J."/>
            <person name="Karaoz U."/>
            <person name="Brodie E.L."/>
            <person name="Williams K.H."/>
            <person name="Hubbard S.S."/>
            <person name="Banfield J.F."/>
        </authorList>
    </citation>
    <scope>NUCLEOTIDE SEQUENCE [LARGE SCALE GENOMIC DNA]</scope>
</reference>
<dbReference type="Gene3D" id="3.20.20.80">
    <property type="entry name" value="Glycosidases"/>
    <property type="match status" value="2"/>
</dbReference>
<dbReference type="GO" id="GO:0005975">
    <property type="term" value="P:carbohydrate metabolic process"/>
    <property type="evidence" value="ECO:0007669"/>
    <property type="project" value="InterPro"/>
</dbReference>
<dbReference type="AlphaFoldDB" id="A0A1F7WES4"/>
<comment type="caution">
    <text evidence="2">The sequence shown here is derived from an EMBL/GenBank/DDBJ whole genome shotgun (WGS) entry which is preliminary data.</text>
</comment>
<sequence>MEKFSGEKLRIYNLFPRLAGSMTEWLDHVPRIAAMNFNAIYINPFHYPGFSGSLYSPSDYYRFNDLFIDKKSKLKPVEQLKKFIDTAHENKLKVIMDLVINHTAIDSPLTKEHPDWYLKNAEGKIKNPGAMHDGKMVLWGDLAEIDNASSKDIDNLYQYWRKLVMYHLDLGFDGFRCDAAYQVPSKLWKFLTGHAKAKHPETLFVAESLGCTIEDAIILAESGFDYTFNSSKYWNYNEPWLIKQYKDSFEKVRGVPSVGFAESHDTPRLFAELKGEMNAIFQRCQFVSFFASGLMVPMGLEFGFKKEMNVVTTMPSDWENTETDISDFFKKINDIKNAHKILNEECELQVVDQPNWMNVFCFRKISFDSTERILCIVNKDVHNHQFVQFSDINAAIGSAGEVTDISPLYTLPSVDRNFEYNLRPGQLILLYARN</sequence>
<evidence type="ECO:0000313" key="2">
    <source>
        <dbReference type="EMBL" id="OGM01321.1"/>
    </source>
</evidence>
<name>A0A1F7WES4_9BACT</name>
<organism evidence="2 3">
    <name type="scientific">Candidatus Wallbacteria bacterium GWC2_49_35</name>
    <dbReference type="NCBI Taxonomy" id="1817813"/>
    <lineage>
        <taxon>Bacteria</taxon>
        <taxon>Candidatus Walliibacteriota</taxon>
    </lineage>
</organism>
<dbReference type="PANTHER" id="PTHR47786">
    <property type="entry name" value="ALPHA-1,4-GLUCAN:MALTOSE-1-PHOSPHATE MALTOSYLTRANSFERASE"/>
    <property type="match status" value="1"/>
</dbReference>
<dbReference type="EMBL" id="MGFH01000238">
    <property type="protein sequence ID" value="OGM01321.1"/>
    <property type="molecule type" value="Genomic_DNA"/>
</dbReference>
<dbReference type="SMART" id="SM00642">
    <property type="entry name" value="Aamy"/>
    <property type="match status" value="1"/>
</dbReference>
<evidence type="ECO:0000313" key="3">
    <source>
        <dbReference type="Proteomes" id="UP000178735"/>
    </source>
</evidence>
<dbReference type="STRING" id="1817813.A2008_01525"/>
<dbReference type="SUPFAM" id="SSF51445">
    <property type="entry name" value="(Trans)glycosidases"/>
    <property type="match status" value="1"/>
</dbReference>
<accession>A0A1F7WES4</accession>
<dbReference type="InterPro" id="IPR006047">
    <property type="entry name" value="GH13_cat_dom"/>
</dbReference>
<dbReference type="PANTHER" id="PTHR47786:SF2">
    <property type="entry name" value="GLYCOSYL HYDROLASE FAMILY 13 CATALYTIC DOMAIN-CONTAINING PROTEIN"/>
    <property type="match status" value="1"/>
</dbReference>
<feature type="domain" description="Glycosyl hydrolase family 13 catalytic" evidence="1">
    <location>
        <begin position="13"/>
        <end position="336"/>
    </location>
</feature>
<evidence type="ECO:0000259" key="1">
    <source>
        <dbReference type="SMART" id="SM00642"/>
    </source>
</evidence>
<dbReference type="InterPro" id="IPR032792">
    <property type="entry name" value="AGL_glucanoTrfase"/>
</dbReference>
<dbReference type="Proteomes" id="UP000178735">
    <property type="component" value="Unassembled WGS sequence"/>
</dbReference>
<protein>
    <recommendedName>
        <fullName evidence="1">Glycosyl hydrolase family 13 catalytic domain-containing protein</fullName>
    </recommendedName>
</protein>
<gene>
    <name evidence="2" type="ORF">A2008_01525</name>
</gene>